<sequence>MPTLAKRKLIKFGESGLVLTVPKAWARYYNLMPGDKVEIEANGELVVRPETPKRQANEETDK</sequence>
<evidence type="ECO:0000313" key="2">
    <source>
        <dbReference type="EMBL" id="GAI91941.1"/>
    </source>
</evidence>
<dbReference type="InterPro" id="IPR037914">
    <property type="entry name" value="SpoVT-AbrB_sf"/>
</dbReference>
<feature type="domain" description="SpoVT-AbrB" evidence="1">
    <location>
        <begin position="19"/>
        <end position="54"/>
    </location>
</feature>
<protein>
    <recommendedName>
        <fullName evidence="1">SpoVT-AbrB domain-containing protein</fullName>
    </recommendedName>
</protein>
<gene>
    <name evidence="2" type="ORF">S12H4_34571</name>
</gene>
<dbReference type="GO" id="GO:0003677">
    <property type="term" value="F:DNA binding"/>
    <property type="evidence" value="ECO:0007669"/>
    <property type="project" value="InterPro"/>
</dbReference>
<accession>X1TKR7</accession>
<dbReference type="InterPro" id="IPR007159">
    <property type="entry name" value="SpoVT-AbrB_dom"/>
</dbReference>
<dbReference type="AlphaFoldDB" id="X1TKR7"/>
<dbReference type="EMBL" id="BARW01020467">
    <property type="protein sequence ID" value="GAI91941.1"/>
    <property type="molecule type" value="Genomic_DNA"/>
</dbReference>
<proteinExistence type="predicted"/>
<name>X1TKR7_9ZZZZ</name>
<evidence type="ECO:0000259" key="1">
    <source>
        <dbReference type="Pfam" id="PF04014"/>
    </source>
</evidence>
<reference evidence="2" key="1">
    <citation type="journal article" date="2014" name="Front. Microbiol.">
        <title>High frequency of phylogenetically diverse reductive dehalogenase-homologous genes in deep subseafloor sedimentary metagenomes.</title>
        <authorList>
            <person name="Kawai M."/>
            <person name="Futagami T."/>
            <person name="Toyoda A."/>
            <person name="Takaki Y."/>
            <person name="Nishi S."/>
            <person name="Hori S."/>
            <person name="Arai W."/>
            <person name="Tsubouchi T."/>
            <person name="Morono Y."/>
            <person name="Uchiyama I."/>
            <person name="Ito T."/>
            <person name="Fujiyama A."/>
            <person name="Inagaki F."/>
            <person name="Takami H."/>
        </authorList>
    </citation>
    <scope>NUCLEOTIDE SEQUENCE</scope>
    <source>
        <strain evidence="2">Expedition CK06-06</strain>
    </source>
</reference>
<organism evidence="2">
    <name type="scientific">marine sediment metagenome</name>
    <dbReference type="NCBI Taxonomy" id="412755"/>
    <lineage>
        <taxon>unclassified sequences</taxon>
        <taxon>metagenomes</taxon>
        <taxon>ecological metagenomes</taxon>
    </lineage>
</organism>
<comment type="caution">
    <text evidence="2">The sequence shown here is derived from an EMBL/GenBank/DDBJ whole genome shotgun (WGS) entry which is preliminary data.</text>
</comment>
<dbReference type="Gene3D" id="2.10.260.10">
    <property type="match status" value="1"/>
</dbReference>
<dbReference type="SUPFAM" id="SSF89447">
    <property type="entry name" value="AbrB/MazE/MraZ-like"/>
    <property type="match status" value="1"/>
</dbReference>
<dbReference type="Pfam" id="PF04014">
    <property type="entry name" value="MazE_antitoxin"/>
    <property type="match status" value="1"/>
</dbReference>